<dbReference type="PROSITE" id="PS50967">
    <property type="entry name" value="HRDC"/>
    <property type="match status" value="1"/>
</dbReference>
<dbReference type="SUPFAM" id="SSF47819">
    <property type="entry name" value="HRDC-like"/>
    <property type="match status" value="1"/>
</dbReference>
<feature type="region of interest" description="Disordered" evidence="17">
    <location>
        <begin position="513"/>
        <end position="534"/>
    </location>
</feature>
<dbReference type="GO" id="GO:0006260">
    <property type="term" value="P:DNA replication"/>
    <property type="evidence" value="ECO:0007669"/>
    <property type="project" value="InterPro"/>
</dbReference>
<dbReference type="Pfam" id="PF21220">
    <property type="entry name" value="RecQ-1-like_HTH"/>
    <property type="match status" value="1"/>
</dbReference>
<dbReference type="Gene3D" id="1.10.10.10">
    <property type="entry name" value="Winged helix-like DNA-binding domain superfamily/Winged helix DNA-binding domain"/>
    <property type="match status" value="1"/>
</dbReference>
<dbReference type="PANTHER" id="PTHR13710">
    <property type="entry name" value="DNA HELICASE RECQ FAMILY MEMBER"/>
    <property type="match status" value="1"/>
</dbReference>
<dbReference type="SMART" id="SM00341">
    <property type="entry name" value="HRDC"/>
    <property type="match status" value="1"/>
</dbReference>
<protein>
    <recommendedName>
        <fullName evidence="16">DNA helicase RecQ</fullName>
        <ecNumber evidence="16">5.6.2.4</ecNumber>
    </recommendedName>
</protein>
<comment type="catalytic activity">
    <reaction evidence="15">
        <text>Couples ATP hydrolysis with the unwinding of duplex DNA by translocating in the 3'-5' direction.</text>
        <dbReference type="EC" id="5.6.2.4"/>
    </reaction>
</comment>
<comment type="cofactor">
    <cofactor evidence="1">
        <name>Mg(2+)</name>
        <dbReference type="ChEBI" id="CHEBI:18420"/>
    </cofactor>
</comment>
<evidence type="ECO:0000256" key="15">
    <source>
        <dbReference type="ARBA" id="ARBA00034617"/>
    </source>
</evidence>
<dbReference type="GO" id="GO:0009378">
    <property type="term" value="F:four-way junction helicase activity"/>
    <property type="evidence" value="ECO:0007669"/>
    <property type="project" value="TreeGrafter"/>
</dbReference>
<evidence type="ECO:0000256" key="4">
    <source>
        <dbReference type="ARBA" id="ARBA00022723"/>
    </source>
</evidence>
<dbReference type="InterPro" id="IPR027417">
    <property type="entry name" value="P-loop_NTPase"/>
</dbReference>
<dbReference type="Gene3D" id="1.10.10.1390">
    <property type="entry name" value="ATP-dependent DNA helicase RecQ"/>
    <property type="match status" value="1"/>
</dbReference>
<dbReference type="InterPro" id="IPR002121">
    <property type="entry name" value="HRDC_dom"/>
</dbReference>
<evidence type="ECO:0000256" key="12">
    <source>
        <dbReference type="ARBA" id="ARBA00023172"/>
    </source>
</evidence>
<keyword evidence="12" id="KW-0233">DNA recombination</keyword>
<dbReference type="Gene3D" id="1.10.150.80">
    <property type="entry name" value="HRDC domain"/>
    <property type="match status" value="1"/>
</dbReference>
<dbReference type="InterPro" id="IPR018982">
    <property type="entry name" value="RQC_domain"/>
</dbReference>
<dbReference type="GO" id="GO:0043138">
    <property type="term" value="F:3'-5' DNA helicase activity"/>
    <property type="evidence" value="ECO:0007669"/>
    <property type="project" value="UniProtKB-EC"/>
</dbReference>
<dbReference type="InterPro" id="IPR010997">
    <property type="entry name" value="HRDC-like_sf"/>
</dbReference>
<evidence type="ECO:0000256" key="1">
    <source>
        <dbReference type="ARBA" id="ARBA00001946"/>
    </source>
</evidence>
<dbReference type="Gene3D" id="3.40.50.300">
    <property type="entry name" value="P-loop containing nucleotide triphosphate hydrolases"/>
    <property type="match status" value="2"/>
</dbReference>
<dbReference type="InterPro" id="IPR001650">
    <property type="entry name" value="Helicase_C-like"/>
</dbReference>
<evidence type="ECO:0000256" key="7">
    <source>
        <dbReference type="ARBA" id="ARBA00022801"/>
    </source>
</evidence>
<evidence type="ECO:0000256" key="6">
    <source>
        <dbReference type="ARBA" id="ARBA00022763"/>
    </source>
</evidence>
<evidence type="ECO:0000256" key="2">
    <source>
        <dbReference type="ARBA" id="ARBA00001947"/>
    </source>
</evidence>
<dbReference type="FunFam" id="3.40.50.300:FF:001051">
    <property type="entry name" value="ATP-dependent DNA helicase RecQ"/>
    <property type="match status" value="1"/>
</dbReference>
<dbReference type="PANTHER" id="PTHR13710:SF105">
    <property type="entry name" value="ATP-DEPENDENT DNA HELICASE Q1"/>
    <property type="match status" value="1"/>
</dbReference>
<dbReference type="EMBL" id="JABBNU010000006">
    <property type="protein sequence ID" value="NMM48839.1"/>
    <property type="molecule type" value="Genomic_DNA"/>
</dbReference>
<gene>
    <name evidence="21" type="primary">recQ</name>
    <name evidence="21" type="ORF">HH304_10545</name>
</gene>
<keyword evidence="4" id="KW-0479">Metal-binding</keyword>
<keyword evidence="14" id="KW-0413">Isomerase</keyword>
<dbReference type="GO" id="GO:0006310">
    <property type="term" value="P:DNA recombination"/>
    <property type="evidence" value="ECO:0007669"/>
    <property type="project" value="UniProtKB-UniRule"/>
</dbReference>
<evidence type="ECO:0000256" key="10">
    <source>
        <dbReference type="ARBA" id="ARBA00022840"/>
    </source>
</evidence>
<dbReference type="Pfam" id="PF09382">
    <property type="entry name" value="RQC"/>
    <property type="match status" value="1"/>
</dbReference>
<dbReference type="PROSITE" id="PS51192">
    <property type="entry name" value="HELICASE_ATP_BIND_1"/>
    <property type="match status" value="1"/>
</dbReference>
<dbReference type="RefSeq" id="WP_169681194.1">
    <property type="nucleotide sequence ID" value="NZ_JABBNU010000006.1"/>
</dbReference>
<evidence type="ECO:0000259" key="18">
    <source>
        <dbReference type="PROSITE" id="PS50967"/>
    </source>
</evidence>
<evidence type="ECO:0000313" key="22">
    <source>
        <dbReference type="Proteomes" id="UP000559010"/>
    </source>
</evidence>
<dbReference type="Pfam" id="PF00570">
    <property type="entry name" value="HRDC"/>
    <property type="match status" value="1"/>
</dbReference>
<dbReference type="CDD" id="cd17920">
    <property type="entry name" value="DEXHc_RecQ"/>
    <property type="match status" value="1"/>
</dbReference>
<proteinExistence type="inferred from homology"/>
<keyword evidence="7 21" id="KW-0378">Hydrolase</keyword>
<dbReference type="CDD" id="cd18794">
    <property type="entry name" value="SF2_C_RecQ"/>
    <property type="match status" value="1"/>
</dbReference>
<keyword evidence="11" id="KW-0238">DNA-binding</keyword>
<dbReference type="InterPro" id="IPR036390">
    <property type="entry name" value="WH_DNA-bd_sf"/>
</dbReference>
<dbReference type="NCBIfam" id="TIGR01389">
    <property type="entry name" value="recQ"/>
    <property type="match status" value="1"/>
</dbReference>
<comment type="cofactor">
    <cofactor evidence="2">
        <name>Zn(2+)</name>
        <dbReference type="ChEBI" id="CHEBI:29105"/>
    </cofactor>
</comment>
<evidence type="ECO:0000256" key="13">
    <source>
        <dbReference type="ARBA" id="ARBA00023204"/>
    </source>
</evidence>
<evidence type="ECO:0000256" key="14">
    <source>
        <dbReference type="ARBA" id="ARBA00023235"/>
    </source>
</evidence>
<dbReference type="AlphaFoldDB" id="A0A848J3B6"/>
<sequence length="732" mass="83093">MSEVNTDLLRTTLKDVFGYHHFRGNQENIINNIIDGNDTFVIMPTGAGKSLCYQLPAVILEGTTIVISPLIALMKNQVDSLRALGLSAYFLNSSLSKSEINKVKKETLAGNTKLLYVAPESLTKEDNIEFLKKINISLVAIDEAHCISEWGHDFRPEYRRIKSIIGDLGSMPVVALTATATPKVQLDIQRNLQMEDATVFKSSFNRHNLYYEVRPKQNIKKQIIQFLKPRKGQSGIVYCLSRKKVEEIAQFLAVNGFRAAPYHAGLDSNVRMNNQDGFLNEDIDIIVATIAFGMGIDKPDVRFVIHYDTPKSIEGYYQETGRAGRDGLDGHCLMFYSYNDILKLEKFNKDKSVTERENGKVLLEEVSAYAESAVCRRKQLLHYFGESWNEEECQSTAGCDACNNPQESFEGKEHLTAALKAVVETDQRFGIGHLVDVIRGSENQYVISYGHDKTSIYGFGKGESKDLWSSILRQALLFEYLEKDIENIGILKISEKGKQFIESPHSIELRKPHDYSELTKDTEEEMDEPAAPSRGHDEALFQILKDLRKKIAKQKDLPPYVIFQDNSLEEMATSYPTDKDQLTKVNGVGTGKVAKFGKPFLDAINKYVEDNDIIKPDDILIKSSGDKSKHKINIIQQIDRKTDLEEMAESLGISFEALLDEIENIVYSGTKLNLDYYIENFLDEDAEQELFDYFMEAESDSLEDALDEFEEEEYSEEEIRLIRIKFLSEIAN</sequence>
<evidence type="ECO:0000256" key="9">
    <source>
        <dbReference type="ARBA" id="ARBA00022833"/>
    </source>
</evidence>
<dbReference type="GO" id="GO:0009432">
    <property type="term" value="P:SOS response"/>
    <property type="evidence" value="ECO:0007669"/>
    <property type="project" value="UniProtKB-UniRule"/>
</dbReference>
<keyword evidence="8 21" id="KW-0347">Helicase</keyword>
<feature type="domain" description="Helicase C-terminal" evidence="20">
    <location>
        <begin position="219"/>
        <end position="367"/>
    </location>
</feature>
<dbReference type="Pfam" id="PF16124">
    <property type="entry name" value="RecQ_Zn_bind"/>
    <property type="match status" value="1"/>
</dbReference>
<evidence type="ECO:0000256" key="5">
    <source>
        <dbReference type="ARBA" id="ARBA00022741"/>
    </source>
</evidence>
<dbReference type="GO" id="GO:0016787">
    <property type="term" value="F:hydrolase activity"/>
    <property type="evidence" value="ECO:0007669"/>
    <property type="project" value="UniProtKB-KW"/>
</dbReference>
<feature type="domain" description="Helicase ATP-binding" evidence="19">
    <location>
        <begin position="30"/>
        <end position="198"/>
    </location>
</feature>
<dbReference type="GO" id="GO:0046872">
    <property type="term" value="F:metal ion binding"/>
    <property type="evidence" value="ECO:0007669"/>
    <property type="project" value="UniProtKB-KW"/>
</dbReference>
<dbReference type="EC" id="5.6.2.4" evidence="16"/>
<evidence type="ECO:0000256" key="3">
    <source>
        <dbReference type="ARBA" id="ARBA00005446"/>
    </source>
</evidence>
<keyword evidence="6" id="KW-0227">DNA damage</keyword>
<dbReference type="InterPro" id="IPR036388">
    <property type="entry name" value="WH-like_DNA-bd_sf"/>
</dbReference>
<comment type="caution">
    <text evidence="21">The sequence shown here is derived from an EMBL/GenBank/DDBJ whole genome shotgun (WGS) entry which is preliminary data.</text>
</comment>
<dbReference type="SMART" id="SM00490">
    <property type="entry name" value="HELICc"/>
    <property type="match status" value="1"/>
</dbReference>
<dbReference type="GO" id="GO:0043590">
    <property type="term" value="C:bacterial nucleoid"/>
    <property type="evidence" value="ECO:0007669"/>
    <property type="project" value="TreeGrafter"/>
</dbReference>
<dbReference type="InterPro" id="IPR014001">
    <property type="entry name" value="Helicase_ATP-bd"/>
</dbReference>
<dbReference type="FunFam" id="1.10.150.80:FF:000002">
    <property type="entry name" value="ATP-dependent DNA helicase RecQ"/>
    <property type="match status" value="1"/>
</dbReference>
<keyword evidence="13" id="KW-0234">DNA repair</keyword>
<comment type="similarity">
    <text evidence="3">Belongs to the helicase family. RecQ subfamily.</text>
</comment>
<dbReference type="InterPro" id="IPR032284">
    <property type="entry name" value="RecQ_Zn-bd"/>
</dbReference>
<dbReference type="Pfam" id="PF00271">
    <property type="entry name" value="Helicase_C"/>
    <property type="match status" value="1"/>
</dbReference>
<keyword evidence="9" id="KW-0862">Zinc</keyword>
<name>A0A848J3B6_9BACT</name>
<dbReference type="Proteomes" id="UP000559010">
    <property type="component" value="Unassembled WGS sequence"/>
</dbReference>
<reference evidence="21 22" key="1">
    <citation type="submission" date="2020-04" db="EMBL/GenBank/DDBJ databases">
        <title>Flammeovirgaceae bacterium KN852 isolated from deep sea.</title>
        <authorList>
            <person name="Zhang D.-C."/>
        </authorList>
    </citation>
    <scope>NUCLEOTIDE SEQUENCE [LARGE SCALE GENOMIC DNA]</scope>
    <source>
        <strain evidence="21 22">KN852</strain>
    </source>
</reference>
<dbReference type="SUPFAM" id="SSF46785">
    <property type="entry name" value="Winged helix' DNA-binding domain"/>
    <property type="match status" value="1"/>
</dbReference>
<dbReference type="InterPro" id="IPR044876">
    <property type="entry name" value="HRDC_dom_sf"/>
</dbReference>
<keyword evidence="10" id="KW-0067">ATP-binding</keyword>
<organism evidence="21 22">
    <name type="scientific">Marinigracilibium pacificum</name>
    <dbReference type="NCBI Taxonomy" id="2729599"/>
    <lineage>
        <taxon>Bacteria</taxon>
        <taxon>Pseudomonadati</taxon>
        <taxon>Bacteroidota</taxon>
        <taxon>Cytophagia</taxon>
        <taxon>Cytophagales</taxon>
        <taxon>Flammeovirgaceae</taxon>
        <taxon>Marinigracilibium</taxon>
    </lineage>
</organism>
<feature type="domain" description="HRDC" evidence="18">
    <location>
        <begin position="534"/>
        <end position="614"/>
    </location>
</feature>
<evidence type="ECO:0000256" key="11">
    <source>
        <dbReference type="ARBA" id="ARBA00023125"/>
    </source>
</evidence>
<dbReference type="NCBIfam" id="TIGR00614">
    <property type="entry name" value="recQ_fam"/>
    <property type="match status" value="1"/>
</dbReference>
<dbReference type="GO" id="GO:0005524">
    <property type="term" value="F:ATP binding"/>
    <property type="evidence" value="ECO:0007669"/>
    <property type="project" value="UniProtKB-KW"/>
</dbReference>
<dbReference type="InterPro" id="IPR011545">
    <property type="entry name" value="DEAD/DEAH_box_helicase_dom"/>
</dbReference>
<evidence type="ECO:0000259" key="19">
    <source>
        <dbReference type="PROSITE" id="PS51192"/>
    </source>
</evidence>
<dbReference type="GO" id="GO:0003677">
    <property type="term" value="F:DNA binding"/>
    <property type="evidence" value="ECO:0007669"/>
    <property type="project" value="UniProtKB-KW"/>
</dbReference>
<dbReference type="InterPro" id="IPR006293">
    <property type="entry name" value="DNA_helicase_ATP-dep_RecQ_bac"/>
</dbReference>
<dbReference type="Pfam" id="PF00270">
    <property type="entry name" value="DEAD"/>
    <property type="match status" value="1"/>
</dbReference>
<accession>A0A848J3B6</accession>
<evidence type="ECO:0000256" key="16">
    <source>
        <dbReference type="NCBIfam" id="TIGR01389"/>
    </source>
</evidence>
<dbReference type="PROSITE" id="PS51194">
    <property type="entry name" value="HELICASE_CTER"/>
    <property type="match status" value="1"/>
</dbReference>
<dbReference type="SMART" id="SM00487">
    <property type="entry name" value="DEXDc"/>
    <property type="match status" value="1"/>
</dbReference>
<evidence type="ECO:0000259" key="20">
    <source>
        <dbReference type="PROSITE" id="PS51194"/>
    </source>
</evidence>
<dbReference type="InterPro" id="IPR048671">
    <property type="entry name" value="RecQ-1-like_HTH"/>
</dbReference>
<evidence type="ECO:0000313" key="21">
    <source>
        <dbReference type="EMBL" id="NMM48839.1"/>
    </source>
</evidence>
<dbReference type="GO" id="GO:0005737">
    <property type="term" value="C:cytoplasm"/>
    <property type="evidence" value="ECO:0007669"/>
    <property type="project" value="TreeGrafter"/>
</dbReference>
<keyword evidence="22" id="KW-1185">Reference proteome</keyword>
<dbReference type="SUPFAM" id="SSF52540">
    <property type="entry name" value="P-loop containing nucleoside triphosphate hydrolases"/>
    <property type="match status" value="1"/>
</dbReference>
<dbReference type="GO" id="GO:0006281">
    <property type="term" value="P:DNA repair"/>
    <property type="evidence" value="ECO:0007669"/>
    <property type="project" value="UniProtKB-KW"/>
</dbReference>
<keyword evidence="5" id="KW-0547">Nucleotide-binding</keyword>
<evidence type="ECO:0000256" key="8">
    <source>
        <dbReference type="ARBA" id="ARBA00022806"/>
    </source>
</evidence>
<dbReference type="FunFam" id="3.40.50.300:FF:000156">
    <property type="entry name" value="ATP-dependent DNA helicase recQ"/>
    <property type="match status" value="1"/>
</dbReference>
<evidence type="ECO:0000256" key="17">
    <source>
        <dbReference type="SAM" id="MobiDB-lite"/>
    </source>
</evidence>
<dbReference type="InterPro" id="IPR004589">
    <property type="entry name" value="DNA_helicase_ATP-dep_RecQ"/>
</dbReference>
<dbReference type="SMART" id="SM00956">
    <property type="entry name" value="RQC"/>
    <property type="match status" value="1"/>
</dbReference>
<dbReference type="GO" id="GO:0030894">
    <property type="term" value="C:replisome"/>
    <property type="evidence" value="ECO:0007669"/>
    <property type="project" value="TreeGrafter"/>
</dbReference>